<dbReference type="PIRSF" id="PIRSF000114">
    <property type="entry name" value="Glycerol-3-P_dh"/>
    <property type="match status" value="1"/>
</dbReference>
<dbReference type="GO" id="GO:0046168">
    <property type="term" value="P:glycerol-3-phosphate catabolic process"/>
    <property type="evidence" value="ECO:0007669"/>
    <property type="project" value="InterPro"/>
</dbReference>
<evidence type="ECO:0000256" key="5">
    <source>
        <dbReference type="ARBA" id="ARBA00023027"/>
    </source>
</evidence>
<reference evidence="21 22" key="1">
    <citation type="submission" date="2018-06" db="EMBL/GenBank/DDBJ databases">
        <title>Streptomyces reniochalinae sp. nov. and Streptomyces diacarnus sp. nov. from marine sponges.</title>
        <authorList>
            <person name="Li L."/>
        </authorList>
    </citation>
    <scope>NUCLEOTIDE SEQUENCE [LARGE SCALE GENOMIC DNA]</scope>
    <source>
        <strain evidence="21 22">LHW50302</strain>
    </source>
</reference>
<evidence type="ECO:0000259" key="20">
    <source>
        <dbReference type="Pfam" id="PF07479"/>
    </source>
</evidence>
<proteinExistence type="inferred from homology"/>
<keyword evidence="22" id="KW-1185">Reference proteome</keyword>
<keyword evidence="13" id="KW-0547">Nucleotide-binding</keyword>
<evidence type="ECO:0000256" key="10">
    <source>
        <dbReference type="ARBA" id="ARBA00066687"/>
    </source>
</evidence>
<feature type="binding site" evidence="13">
    <location>
        <position position="54"/>
    </location>
    <ligand>
        <name>NADPH</name>
        <dbReference type="ChEBI" id="CHEBI:57783"/>
    </ligand>
</feature>
<dbReference type="FunFam" id="3.40.50.720:FF:000019">
    <property type="entry name" value="Glycerol-3-phosphate dehydrogenase [NAD(P)+]"/>
    <property type="match status" value="1"/>
</dbReference>
<evidence type="ECO:0000256" key="13">
    <source>
        <dbReference type="HAMAP-Rule" id="MF_00394"/>
    </source>
</evidence>
<dbReference type="OrthoDB" id="9812273at2"/>
<keyword evidence="4 13" id="KW-0560">Oxidoreductase</keyword>
<feature type="binding site" evidence="13">
    <location>
        <position position="127"/>
    </location>
    <ligand>
        <name>NADPH</name>
        <dbReference type="ChEBI" id="CHEBI:57783"/>
    </ligand>
</feature>
<evidence type="ECO:0000256" key="14">
    <source>
        <dbReference type="PIRSR" id="PIRSR000114-1"/>
    </source>
</evidence>
<feature type="binding site" evidence="16">
    <location>
        <position position="276"/>
    </location>
    <ligand>
        <name>NAD(+)</name>
        <dbReference type="ChEBI" id="CHEBI:57540"/>
    </ligand>
</feature>
<evidence type="ECO:0000256" key="12">
    <source>
        <dbReference type="ARBA" id="ARBA00080511"/>
    </source>
</evidence>
<evidence type="ECO:0000256" key="9">
    <source>
        <dbReference type="ARBA" id="ARBA00052716"/>
    </source>
</evidence>
<dbReference type="InterPro" id="IPR006109">
    <property type="entry name" value="G3P_DH_NAD-dep_C"/>
</dbReference>
<feature type="binding site" evidence="13">
    <location>
        <position position="53"/>
    </location>
    <ligand>
        <name>NADPH</name>
        <dbReference type="ChEBI" id="CHEBI:57783"/>
    </ligand>
</feature>
<evidence type="ECO:0000256" key="8">
    <source>
        <dbReference type="ARBA" id="ARBA00023264"/>
    </source>
</evidence>
<evidence type="ECO:0000256" key="6">
    <source>
        <dbReference type="ARBA" id="ARBA00023098"/>
    </source>
</evidence>
<dbReference type="Proteomes" id="UP000253507">
    <property type="component" value="Unassembled WGS sequence"/>
</dbReference>
<feature type="binding site" evidence="15">
    <location>
        <begin position="276"/>
        <end position="277"/>
    </location>
    <ligand>
        <name>substrate</name>
    </ligand>
</feature>
<dbReference type="PANTHER" id="PTHR11728:SF1">
    <property type="entry name" value="GLYCEROL-3-PHOSPHATE DEHYDROGENASE [NAD(+)] 2, CHLOROPLASTIC"/>
    <property type="match status" value="1"/>
</dbReference>
<keyword evidence="2 13" id="KW-0444">Lipid biosynthesis</keyword>
<comment type="pathway">
    <text evidence="13">Membrane lipid metabolism; glycerophospholipid metabolism.</text>
</comment>
<dbReference type="PROSITE" id="PS00957">
    <property type="entry name" value="NAD_G3PDH"/>
    <property type="match status" value="1"/>
</dbReference>
<feature type="binding site" evidence="15">
    <location>
        <position position="127"/>
    </location>
    <ligand>
        <name>substrate</name>
    </ligand>
</feature>
<feature type="binding site" evidence="13">
    <location>
        <position position="277"/>
    </location>
    <ligand>
        <name>sn-glycerol 3-phosphate</name>
        <dbReference type="ChEBI" id="CHEBI:57597"/>
    </ligand>
</feature>
<dbReference type="InterPro" id="IPR011128">
    <property type="entry name" value="G3P_DH_NAD-dep_N"/>
</dbReference>
<dbReference type="FunFam" id="1.10.1040.10:FF:000001">
    <property type="entry name" value="Glycerol-3-phosphate dehydrogenase [NAD(P)+]"/>
    <property type="match status" value="1"/>
</dbReference>
<comment type="catalytic activity">
    <reaction evidence="9">
        <text>sn-glycerol 3-phosphate + NADP(+) = dihydroxyacetone phosphate + NADPH + H(+)</text>
        <dbReference type="Rhea" id="RHEA:11096"/>
        <dbReference type="ChEBI" id="CHEBI:15378"/>
        <dbReference type="ChEBI" id="CHEBI:57597"/>
        <dbReference type="ChEBI" id="CHEBI:57642"/>
        <dbReference type="ChEBI" id="CHEBI:57783"/>
        <dbReference type="ChEBI" id="CHEBI:58349"/>
        <dbReference type="EC" id="1.1.1.94"/>
    </reaction>
    <physiologicalReaction direction="right-to-left" evidence="9">
        <dbReference type="Rhea" id="RHEA:11098"/>
    </physiologicalReaction>
</comment>
<feature type="binding site" evidence="13">
    <location>
        <position position="70"/>
    </location>
    <ligand>
        <name>NADPH</name>
        <dbReference type="ChEBI" id="CHEBI:57783"/>
    </ligand>
</feature>
<dbReference type="Pfam" id="PF07479">
    <property type="entry name" value="NAD_Gly3P_dh_C"/>
    <property type="match status" value="1"/>
</dbReference>
<feature type="binding site" evidence="13">
    <location>
        <position position="33"/>
    </location>
    <ligand>
        <name>NADPH</name>
        <dbReference type="ChEBI" id="CHEBI:57783"/>
    </ligand>
</feature>
<feature type="binding site" evidence="13">
    <location>
        <position position="276"/>
    </location>
    <ligand>
        <name>sn-glycerol 3-phosphate</name>
        <dbReference type="ChEBI" id="CHEBI:57597"/>
    </ligand>
</feature>
<evidence type="ECO:0000256" key="11">
    <source>
        <dbReference type="ARBA" id="ARBA00069372"/>
    </source>
</evidence>
<dbReference type="InterPro" id="IPR036291">
    <property type="entry name" value="NAD(P)-bd_dom_sf"/>
</dbReference>
<evidence type="ECO:0000256" key="4">
    <source>
        <dbReference type="ARBA" id="ARBA00023002"/>
    </source>
</evidence>
<feature type="binding site" evidence="13">
    <location>
        <position position="265"/>
    </location>
    <ligand>
        <name>sn-glycerol 3-phosphate</name>
        <dbReference type="ChEBI" id="CHEBI:57597"/>
    </ligand>
</feature>
<dbReference type="GO" id="GO:0051287">
    <property type="term" value="F:NAD binding"/>
    <property type="evidence" value="ECO:0007669"/>
    <property type="project" value="InterPro"/>
</dbReference>
<dbReference type="InterPro" id="IPR008927">
    <property type="entry name" value="6-PGluconate_DH-like_C_sf"/>
</dbReference>
<evidence type="ECO:0000259" key="19">
    <source>
        <dbReference type="Pfam" id="PF01210"/>
    </source>
</evidence>
<feature type="active site" description="Proton acceptor" evidence="13 14">
    <location>
        <position position="212"/>
    </location>
</feature>
<dbReference type="NCBIfam" id="NF000940">
    <property type="entry name" value="PRK00094.1-2"/>
    <property type="match status" value="1"/>
</dbReference>
<dbReference type="SUPFAM" id="SSF51735">
    <property type="entry name" value="NAD(P)-binding Rossmann-fold domains"/>
    <property type="match status" value="1"/>
</dbReference>
<evidence type="ECO:0000313" key="21">
    <source>
        <dbReference type="EMBL" id="RCG18458.1"/>
    </source>
</evidence>
<dbReference type="RefSeq" id="WP_114015929.1">
    <property type="nucleotide sequence ID" value="NZ_QOIM01000033.1"/>
</dbReference>
<comment type="subcellular location">
    <subcellularLocation>
        <location evidence="13">Cytoplasm</location>
    </subcellularLocation>
</comment>
<dbReference type="PANTHER" id="PTHR11728">
    <property type="entry name" value="GLYCEROL-3-PHOSPHATE DEHYDROGENASE"/>
    <property type="match status" value="1"/>
</dbReference>
<feature type="binding site" evidence="13">
    <location>
        <position position="302"/>
    </location>
    <ligand>
        <name>NADPH</name>
        <dbReference type="ChEBI" id="CHEBI:57783"/>
    </ligand>
</feature>
<comment type="similarity">
    <text evidence="1 13 17">Belongs to the NAD-dependent glycerol-3-phosphate dehydrogenase family.</text>
</comment>
<comment type="function">
    <text evidence="13">Catalyzes the reduction of the glycolytic intermediate dihydroxyacetone phosphate (DHAP) to sn-glycerol 3-phosphate (G3P), the key precursor for phospholipid synthesis.</text>
</comment>
<feature type="binding site" evidence="16">
    <location>
        <begin position="29"/>
        <end position="34"/>
    </location>
    <ligand>
        <name>NAD(+)</name>
        <dbReference type="ChEBI" id="CHEBI:57540"/>
    </ligand>
</feature>
<feature type="binding site" evidence="13">
    <location>
        <position position="127"/>
    </location>
    <ligand>
        <name>sn-glycerol 3-phosphate</name>
        <dbReference type="ChEBI" id="CHEBI:57597"/>
    </ligand>
</feature>
<feature type="binding site" evidence="13">
    <location>
        <position position="32"/>
    </location>
    <ligand>
        <name>NADPH</name>
        <dbReference type="ChEBI" id="CHEBI:57783"/>
    </ligand>
</feature>
<dbReference type="EMBL" id="QOIM01000033">
    <property type="protein sequence ID" value="RCG18458.1"/>
    <property type="molecule type" value="Genomic_DNA"/>
</dbReference>
<evidence type="ECO:0000256" key="15">
    <source>
        <dbReference type="PIRSR" id="PIRSR000114-2"/>
    </source>
</evidence>
<feature type="binding site" evidence="13">
    <location>
        <position position="275"/>
    </location>
    <ligand>
        <name>sn-glycerol 3-phosphate</name>
        <dbReference type="ChEBI" id="CHEBI:57597"/>
    </ligand>
</feature>
<dbReference type="EC" id="1.1.1.94" evidence="10 13"/>
<comment type="caution">
    <text evidence="21">The sequence shown here is derived from an EMBL/GenBank/DDBJ whole genome shotgun (WGS) entry which is preliminary data.</text>
</comment>
<keyword evidence="5 13" id="KW-0520">NAD</keyword>
<evidence type="ECO:0000256" key="3">
    <source>
        <dbReference type="ARBA" id="ARBA00022857"/>
    </source>
</evidence>
<dbReference type="HAMAP" id="MF_00394">
    <property type="entry name" value="NAD_Glyc3P_dehydrog"/>
    <property type="match status" value="1"/>
</dbReference>
<dbReference type="SUPFAM" id="SSF48179">
    <property type="entry name" value="6-phosphogluconate dehydrogenase C-terminal domain-like"/>
    <property type="match status" value="1"/>
</dbReference>
<feature type="domain" description="Glycerol-3-phosphate dehydrogenase NAD-dependent N-terminal" evidence="19">
    <location>
        <begin position="24"/>
        <end position="181"/>
    </location>
</feature>
<gene>
    <name evidence="13" type="primary">gpsA</name>
    <name evidence="21" type="ORF">DQ392_14045</name>
</gene>
<organism evidence="21 22">
    <name type="scientific">Streptomyces reniochalinae</name>
    <dbReference type="NCBI Taxonomy" id="2250578"/>
    <lineage>
        <taxon>Bacteria</taxon>
        <taxon>Bacillati</taxon>
        <taxon>Actinomycetota</taxon>
        <taxon>Actinomycetes</taxon>
        <taxon>Kitasatosporales</taxon>
        <taxon>Streptomycetaceae</taxon>
        <taxon>Streptomyces</taxon>
    </lineage>
</organism>
<feature type="binding site" evidence="13">
    <location>
        <position position="212"/>
    </location>
    <ligand>
        <name>sn-glycerol 3-phosphate</name>
        <dbReference type="ChEBI" id="CHEBI:57597"/>
    </ligand>
</feature>
<comment type="caution">
    <text evidence="13">Lacks conserved residue(s) required for the propagation of feature annotation.</text>
</comment>
<feature type="domain" description="Glycerol-3-phosphate dehydrogenase NAD-dependent C-terminal" evidence="20">
    <location>
        <begin position="201"/>
        <end position="341"/>
    </location>
</feature>
<name>A0A367EK15_9ACTN</name>
<dbReference type="InterPro" id="IPR013328">
    <property type="entry name" value="6PGD_dom2"/>
</dbReference>
<evidence type="ECO:0000256" key="16">
    <source>
        <dbReference type="PIRSR" id="PIRSR000114-3"/>
    </source>
</evidence>
<evidence type="ECO:0000256" key="1">
    <source>
        <dbReference type="ARBA" id="ARBA00011009"/>
    </source>
</evidence>
<feature type="binding site" evidence="16">
    <location>
        <position position="161"/>
    </location>
    <ligand>
        <name>NAD(+)</name>
        <dbReference type="ChEBI" id="CHEBI:57540"/>
    </ligand>
</feature>
<feature type="binding site" evidence="13">
    <location>
        <position position="161"/>
    </location>
    <ligand>
        <name>NADPH</name>
        <dbReference type="ChEBI" id="CHEBI:57783"/>
    </ligand>
</feature>
<accession>A0A367EK15</accession>
<dbReference type="GO" id="GO:0046167">
    <property type="term" value="P:glycerol-3-phosphate biosynthetic process"/>
    <property type="evidence" value="ECO:0007669"/>
    <property type="project" value="UniProtKB-UniRule"/>
</dbReference>
<feature type="region of interest" description="Disordered" evidence="18">
    <location>
        <begin position="1"/>
        <end position="24"/>
    </location>
</feature>
<protein>
    <recommendedName>
        <fullName evidence="11 13">Glycerol-3-phosphate dehydrogenase [NAD(P)+]</fullName>
        <ecNumber evidence="10 13">1.1.1.94</ecNumber>
    </recommendedName>
    <alternativeName>
        <fullName evidence="13">NAD(P)(+)-dependent glycerol-3-phosphate dehydrogenase</fullName>
    </alternativeName>
    <alternativeName>
        <fullName evidence="12 13">NAD(P)H-dependent dihydroxyacetone-phosphate reductase</fullName>
    </alternativeName>
</protein>
<dbReference type="InterPro" id="IPR006168">
    <property type="entry name" value="G3P_DH_NAD-dep"/>
</dbReference>
<evidence type="ECO:0000313" key="22">
    <source>
        <dbReference type="Proteomes" id="UP000253507"/>
    </source>
</evidence>
<dbReference type="Pfam" id="PF01210">
    <property type="entry name" value="NAD_Gly3P_dh_N"/>
    <property type="match status" value="1"/>
</dbReference>
<evidence type="ECO:0000256" key="7">
    <source>
        <dbReference type="ARBA" id="ARBA00023209"/>
    </source>
</evidence>
<evidence type="ECO:0000256" key="2">
    <source>
        <dbReference type="ARBA" id="ARBA00022516"/>
    </source>
</evidence>
<dbReference type="AlphaFoldDB" id="A0A367EK15"/>
<dbReference type="GO" id="GO:0006650">
    <property type="term" value="P:glycerophospholipid metabolic process"/>
    <property type="evidence" value="ECO:0007669"/>
    <property type="project" value="UniProtKB-UniRule"/>
</dbReference>
<dbReference type="GO" id="GO:0141153">
    <property type="term" value="F:glycerol-3-phosphate dehydrogenase (NADP+) activity"/>
    <property type="evidence" value="ECO:0007669"/>
    <property type="project" value="RHEA"/>
</dbReference>
<dbReference type="GO" id="GO:0005975">
    <property type="term" value="P:carbohydrate metabolic process"/>
    <property type="evidence" value="ECO:0007669"/>
    <property type="project" value="InterPro"/>
</dbReference>
<dbReference type="GO" id="GO:0008654">
    <property type="term" value="P:phospholipid biosynthetic process"/>
    <property type="evidence" value="ECO:0007669"/>
    <property type="project" value="UniProtKB-KW"/>
</dbReference>
<dbReference type="GO" id="GO:0005829">
    <property type="term" value="C:cytosol"/>
    <property type="evidence" value="ECO:0007669"/>
    <property type="project" value="TreeGrafter"/>
</dbReference>
<dbReference type="UniPathway" id="UPA00940"/>
<comment type="catalytic activity">
    <reaction evidence="13">
        <text>sn-glycerol 3-phosphate + NAD(+) = dihydroxyacetone phosphate + NADH + H(+)</text>
        <dbReference type="Rhea" id="RHEA:11092"/>
        <dbReference type="ChEBI" id="CHEBI:15378"/>
        <dbReference type="ChEBI" id="CHEBI:57540"/>
        <dbReference type="ChEBI" id="CHEBI:57597"/>
        <dbReference type="ChEBI" id="CHEBI:57642"/>
        <dbReference type="ChEBI" id="CHEBI:57945"/>
        <dbReference type="EC" id="1.1.1.94"/>
    </reaction>
</comment>
<feature type="binding site" evidence="13">
    <location>
        <position position="157"/>
    </location>
    <ligand>
        <name>sn-glycerol 3-phosphate</name>
        <dbReference type="ChEBI" id="CHEBI:57597"/>
    </ligand>
</feature>
<feature type="compositionally biased region" description="Basic and acidic residues" evidence="18">
    <location>
        <begin position="1"/>
        <end position="23"/>
    </location>
</feature>
<keyword evidence="6 13" id="KW-0443">Lipid metabolism</keyword>
<dbReference type="PRINTS" id="PR00077">
    <property type="entry name" value="GPDHDRGNASE"/>
</dbReference>
<dbReference type="Gene3D" id="1.10.1040.10">
    <property type="entry name" value="N-(1-d-carboxylethyl)-l-norvaline Dehydrogenase, domain 2"/>
    <property type="match status" value="1"/>
</dbReference>
<evidence type="ECO:0000256" key="17">
    <source>
        <dbReference type="RuleBase" id="RU000437"/>
    </source>
</evidence>
<evidence type="ECO:0000256" key="18">
    <source>
        <dbReference type="SAM" id="MobiDB-lite"/>
    </source>
</evidence>
<feature type="binding site" evidence="13">
    <location>
        <position position="276"/>
    </location>
    <ligand>
        <name>NADPH</name>
        <dbReference type="ChEBI" id="CHEBI:57783"/>
    </ligand>
</feature>
<sequence>MRASEADQERDRREAREAGEHPRKAAVFGTGSWGTAFAAVLADAGCRVTLWGRRPEVVEAINTTRRNPGYHPDMELPAGVRATTQAAEAARDADFTVLSVPSQTLRANLESWREMLHPGTVLVSLMKGVELGTAKRMSEVVEEVAGVPAERVAVLTGPNLAWEIAARQPAAAVAACADEEAARAVQSACHTPYFRPYTSTDVVGCELGGAVKNVIALAVGIADGMGLGDNSKASLITRGLAETTRLGLAMGAEAHTFAGLAGMGDLVATCSSPLSRNHTFGTNLGRGMTLQETIAVTKQTAEGVKSCQSVLDLARRHGVEMPITQTVVGIVHEGKSPHVALKELMSRSAKPERA</sequence>
<keyword evidence="8 13" id="KW-1208">Phospholipid metabolism</keyword>
<keyword evidence="7 13" id="KW-0594">Phospholipid biosynthesis</keyword>
<dbReference type="Gene3D" id="3.40.50.720">
    <property type="entry name" value="NAD(P)-binding Rossmann-like Domain"/>
    <property type="match status" value="1"/>
</dbReference>
<keyword evidence="13" id="KW-0963">Cytoplasm</keyword>
<dbReference type="NCBIfam" id="NF000942">
    <property type="entry name" value="PRK00094.1-4"/>
    <property type="match status" value="1"/>
</dbReference>
<dbReference type="GO" id="GO:0141152">
    <property type="term" value="F:glycerol-3-phosphate dehydrogenase (NAD+) activity"/>
    <property type="evidence" value="ECO:0007669"/>
    <property type="project" value="RHEA"/>
</dbReference>
<keyword evidence="3 13" id="KW-0521">NADP</keyword>